<sequence>MNPQIDKKNMVIAIALSMAIIFVWQFFFEMPRMERQRAEQALLAEQQAAQQTEAGQLATPQQPAAADAAGNATGGAPLDLAAATAKLPRDEALALSPRVRIDAPKIRGSVALKGGRIDDLVLKNYRETIELDSPNVVLLSPARADLGYFAETGWVAVGNVKTPDAEAIWTADRDTLSPDSPVTLTWDNGEGLVFTRRITVDQDYMFDIVDSVTNNGSAAVSLAPYSRVKRIGLPPLDGIYILHEGPMGVLEGSLNEHTYGDIRDQALEAPVGDLAAAAVTASTTGGWLGLSDKYWLAAQVIPADAPVKARMFYGTIDDSYQVDYTAGTREVAPGAAVDFDHKIFAGAKEVSLLEHYRDTFNIPLFERAVDFGYFFFLTQPLHAFLDWIFRFVGNMGIAILLLTVVVKAVMFPLANKSYVSMSKMKTLQPKMQELKETYGDDKQRFQQEMMALYKKEKVNPAAGCLPILIQIPVFYALYKVLYVTIDMRHAPFFGWIDDLSVKDPTTVLNLFGLIPWDPSAYFSIPILGLILSFLSIGVWPLVMGFTMWAQMRLNPTPPDPIQARLFAIMPFMFTFMLAPFAAGLVIYWAWNNTLSIAQQKFIMWKLEKAKEKQAQKAGA</sequence>
<dbReference type="InterPro" id="IPR001708">
    <property type="entry name" value="YidC/ALB3/OXA1/COX18"/>
</dbReference>
<gene>
    <name evidence="13" type="primary">yidC</name>
    <name evidence="17" type="ORF">A8950_2122</name>
</gene>
<evidence type="ECO:0000256" key="3">
    <source>
        <dbReference type="ARBA" id="ARBA00015325"/>
    </source>
</evidence>
<feature type="region of interest" description="Disordered" evidence="14">
    <location>
        <begin position="52"/>
        <end position="71"/>
    </location>
</feature>
<dbReference type="PRINTS" id="PR01900">
    <property type="entry name" value="YIDCPROTEIN"/>
</dbReference>
<keyword evidence="10 13" id="KW-0143">Chaperone</keyword>
<feature type="transmembrane region" description="Helical" evidence="13">
    <location>
        <begin position="565"/>
        <end position="590"/>
    </location>
</feature>
<evidence type="ECO:0000259" key="16">
    <source>
        <dbReference type="Pfam" id="PF14849"/>
    </source>
</evidence>
<keyword evidence="8 13" id="KW-1133">Transmembrane helix</keyword>
<keyword evidence="7 13" id="KW-0653">Protein transport</keyword>
<evidence type="ECO:0000256" key="2">
    <source>
        <dbReference type="ARBA" id="ARBA00010527"/>
    </source>
</evidence>
<comment type="subcellular location">
    <subcellularLocation>
        <location evidence="1">Cell inner membrane</location>
        <topology evidence="1">Multi-pass membrane protein</topology>
    </subcellularLocation>
    <subcellularLocation>
        <location evidence="13">Cell membrane</location>
        <topology evidence="13">Multi-pass membrane protein</topology>
    </subcellularLocation>
</comment>
<evidence type="ECO:0000256" key="10">
    <source>
        <dbReference type="ARBA" id="ARBA00023186"/>
    </source>
</evidence>
<dbReference type="GO" id="GO:0005886">
    <property type="term" value="C:plasma membrane"/>
    <property type="evidence" value="ECO:0007669"/>
    <property type="project" value="UniProtKB-SubCell"/>
</dbReference>
<dbReference type="GO" id="GO:0032977">
    <property type="term" value="F:membrane insertase activity"/>
    <property type="evidence" value="ECO:0007669"/>
    <property type="project" value="InterPro"/>
</dbReference>
<evidence type="ECO:0000256" key="13">
    <source>
        <dbReference type="HAMAP-Rule" id="MF_01810"/>
    </source>
</evidence>
<evidence type="ECO:0000313" key="18">
    <source>
        <dbReference type="Proteomes" id="UP000295783"/>
    </source>
</evidence>
<dbReference type="Proteomes" id="UP000295783">
    <property type="component" value="Unassembled WGS sequence"/>
</dbReference>
<reference evidence="17 18" key="1">
    <citation type="submission" date="2019-03" db="EMBL/GenBank/DDBJ databases">
        <title>Genomic Encyclopedia of Type Strains, Phase III (KMG-III): the genomes of soil and plant-associated and newly described type strains.</title>
        <authorList>
            <person name="Whitman W."/>
        </authorList>
    </citation>
    <scope>NUCLEOTIDE SEQUENCE [LARGE SCALE GENOMIC DNA]</scope>
    <source>
        <strain evidence="17 18">CGMCC 1.7660</strain>
    </source>
</reference>
<dbReference type="InterPro" id="IPR028055">
    <property type="entry name" value="YidC/Oxa/ALB_C"/>
</dbReference>
<dbReference type="AlphaFoldDB" id="A0A4R6WTT3"/>
<evidence type="ECO:0000256" key="4">
    <source>
        <dbReference type="ARBA" id="ARBA00022448"/>
    </source>
</evidence>
<dbReference type="PRINTS" id="PR00701">
    <property type="entry name" value="60KDINNERMP"/>
</dbReference>
<evidence type="ECO:0000256" key="1">
    <source>
        <dbReference type="ARBA" id="ARBA00004429"/>
    </source>
</evidence>
<name>A0A4R6WTT3_9PROT</name>
<dbReference type="NCBIfam" id="TIGR03592">
    <property type="entry name" value="yidC_oxa1_cterm"/>
    <property type="match status" value="1"/>
</dbReference>
<dbReference type="InterPro" id="IPR019998">
    <property type="entry name" value="Membr_insert_YidC"/>
</dbReference>
<dbReference type="Gene3D" id="2.70.98.90">
    <property type="match status" value="1"/>
</dbReference>
<dbReference type="HAMAP" id="MF_01810">
    <property type="entry name" value="YidC_type1"/>
    <property type="match status" value="1"/>
</dbReference>
<protein>
    <recommendedName>
        <fullName evidence="3 13">Membrane protein insertase YidC</fullName>
    </recommendedName>
    <alternativeName>
        <fullName evidence="12 13">Foldase YidC</fullName>
    </alternativeName>
    <alternativeName>
        <fullName evidence="11 13">Membrane integrase YidC</fullName>
    </alternativeName>
    <alternativeName>
        <fullName evidence="13">Membrane protein YidC</fullName>
    </alternativeName>
</protein>
<dbReference type="PANTHER" id="PTHR12428">
    <property type="entry name" value="OXA1"/>
    <property type="match status" value="1"/>
</dbReference>
<comment type="function">
    <text evidence="13">Required for the insertion and/or proper folding and/or complex formation of integral membrane proteins into the membrane. Involved in integration of membrane proteins that insert both dependently and independently of the Sec translocase complex, as well as at least some lipoproteins. Aids folding of multispanning membrane proteins.</text>
</comment>
<dbReference type="InterPro" id="IPR028053">
    <property type="entry name" value="Membr_insert_YidC_N"/>
</dbReference>
<keyword evidence="9 13" id="KW-0472">Membrane</keyword>
<evidence type="ECO:0000313" key="17">
    <source>
        <dbReference type="EMBL" id="TDQ82300.1"/>
    </source>
</evidence>
<dbReference type="PANTHER" id="PTHR12428:SF65">
    <property type="entry name" value="CYTOCHROME C OXIDASE ASSEMBLY PROTEIN COX18, MITOCHONDRIAL"/>
    <property type="match status" value="1"/>
</dbReference>
<dbReference type="EMBL" id="SNYW01000008">
    <property type="protein sequence ID" value="TDQ82300.1"/>
    <property type="molecule type" value="Genomic_DNA"/>
</dbReference>
<feature type="domain" description="Membrane insertase YidC N-terminal" evidence="16">
    <location>
        <begin position="98"/>
        <end position="382"/>
    </location>
</feature>
<evidence type="ECO:0000256" key="14">
    <source>
        <dbReference type="SAM" id="MobiDB-lite"/>
    </source>
</evidence>
<dbReference type="NCBIfam" id="NF002353">
    <property type="entry name" value="PRK01318.1-4"/>
    <property type="match status" value="1"/>
</dbReference>
<evidence type="ECO:0000256" key="5">
    <source>
        <dbReference type="ARBA" id="ARBA00022475"/>
    </source>
</evidence>
<feature type="transmembrane region" description="Helical" evidence="13">
    <location>
        <begin position="520"/>
        <end position="545"/>
    </location>
</feature>
<accession>A0A4R6WTT3</accession>
<dbReference type="GO" id="GO:0051205">
    <property type="term" value="P:protein insertion into membrane"/>
    <property type="evidence" value="ECO:0007669"/>
    <property type="project" value="TreeGrafter"/>
</dbReference>
<dbReference type="RefSeq" id="WP_133613589.1">
    <property type="nucleotide sequence ID" value="NZ_SNYW01000008.1"/>
</dbReference>
<organism evidence="17 18">
    <name type="scientific">Dongia mobilis</name>
    <dbReference type="NCBI Taxonomy" id="578943"/>
    <lineage>
        <taxon>Bacteria</taxon>
        <taxon>Pseudomonadati</taxon>
        <taxon>Pseudomonadota</taxon>
        <taxon>Alphaproteobacteria</taxon>
        <taxon>Rhodospirillales</taxon>
        <taxon>Dongiaceae</taxon>
        <taxon>Dongia</taxon>
    </lineage>
</organism>
<feature type="transmembrane region" description="Helical" evidence="13">
    <location>
        <begin position="12"/>
        <end position="28"/>
    </location>
</feature>
<dbReference type="InterPro" id="IPR047196">
    <property type="entry name" value="YidC_ALB_C"/>
</dbReference>
<keyword evidence="4 13" id="KW-0813">Transport</keyword>
<dbReference type="GO" id="GO:0015031">
    <property type="term" value="P:protein transport"/>
    <property type="evidence" value="ECO:0007669"/>
    <property type="project" value="UniProtKB-KW"/>
</dbReference>
<evidence type="ECO:0000256" key="8">
    <source>
        <dbReference type="ARBA" id="ARBA00022989"/>
    </source>
</evidence>
<evidence type="ECO:0000256" key="9">
    <source>
        <dbReference type="ARBA" id="ARBA00023136"/>
    </source>
</evidence>
<evidence type="ECO:0000256" key="6">
    <source>
        <dbReference type="ARBA" id="ARBA00022692"/>
    </source>
</evidence>
<proteinExistence type="inferred from homology"/>
<keyword evidence="18" id="KW-1185">Reference proteome</keyword>
<dbReference type="Pfam" id="PF02096">
    <property type="entry name" value="60KD_IMP"/>
    <property type="match status" value="1"/>
</dbReference>
<dbReference type="CDD" id="cd20070">
    <property type="entry name" value="5TM_YidC_Alb3"/>
    <property type="match status" value="1"/>
</dbReference>
<feature type="transmembrane region" description="Helical" evidence="13">
    <location>
        <begin position="395"/>
        <end position="414"/>
    </location>
</feature>
<dbReference type="Pfam" id="PF14849">
    <property type="entry name" value="YidC_periplas"/>
    <property type="match status" value="1"/>
</dbReference>
<dbReference type="OrthoDB" id="9780552at2"/>
<evidence type="ECO:0000256" key="11">
    <source>
        <dbReference type="ARBA" id="ARBA00033245"/>
    </source>
</evidence>
<evidence type="ECO:0000259" key="15">
    <source>
        <dbReference type="Pfam" id="PF02096"/>
    </source>
</evidence>
<comment type="subunit">
    <text evidence="13">Interacts with the Sec translocase complex via SecD. Specifically interacts with transmembrane segments of nascent integral membrane proteins during membrane integration.</text>
</comment>
<keyword evidence="6 13" id="KW-0812">Transmembrane</keyword>
<keyword evidence="5 13" id="KW-1003">Cell membrane</keyword>
<evidence type="ECO:0000256" key="7">
    <source>
        <dbReference type="ARBA" id="ARBA00022927"/>
    </source>
</evidence>
<comment type="similarity">
    <text evidence="2 13">Belongs to the OXA1/ALB3/YidC family. Type 1 subfamily.</text>
</comment>
<dbReference type="CDD" id="cd19961">
    <property type="entry name" value="EcYidC-like_peri"/>
    <property type="match status" value="1"/>
</dbReference>
<comment type="caution">
    <text evidence="17">The sequence shown here is derived from an EMBL/GenBank/DDBJ whole genome shotgun (WGS) entry which is preliminary data.</text>
</comment>
<dbReference type="NCBIfam" id="TIGR03593">
    <property type="entry name" value="yidC_nterm"/>
    <property type="match status" value="1"/>
</dbReference>
<feature type="transmembrane region" description="Helical" evidence="13">
    <location>
        <begin position="458"/>
        <end position="478"/>
    </location>
</feature>
<dbReference type="InterPro" id="IPR038221">
    <property type="entry name" value="YidC_periplasmic_sf"/>
</dbReference>
<feature type="domain" description="Membrane insertase YidC/Oxa/ALB C-terminal" evidence="15">
    <location>
        <begin position="395"/>
        <end position="603"/>
    </location>
</feature>
<evidence type="ECO:0000256" key="12">
    <source>
        <dbReference type="ARBA" id="ARBA00033342"/>
    </source>
</evidence>